<keyword evidence="2" id="KW-0813">Transport</keyword>
<feature type="domain" description="Membrane insertase YidC/Oxa/ALB C-terminal" evidence="11">
    <location>
        <begin position="22"/>
        <end position="207"/>
    </location>
</feature>
<evidence type="ECO:0000256" key="8">
    <source>
        <dbReference type="ARBA" id="ARBA00023186"/>
    </source>
</evidence>
<sequence>MDILVKPLGALLKMIFDLIGNYGLSIIVFTVIVKLAMLPLTMKQTKSMKKIQEIQPQLKVLQEKYKNDQEKLNIKSVELYKENNVSLYGGCLPLLIQLPIIIALFTVLRNPIDYGFTQEAIEGGFLWIANLSLADPWILPFIAGFTTYLTSTTTSDTSNQQSSTQIVTKYIMPAMIFWWGRSFPAGLTLYWGISNLFQLAQQLFINQYFLNQKEISTN</sequence>
<evidence type="ECO:0000313" key="13">
    <source>
        <dbReference type="Proteomes" id="UP000465601"/>
    </source>
</evidence>
<keyword evidence="7 10" id="KW-0472">Membrane</keyword>
<dbReference type="InterPro" id="IPR047196">
    <property type="entry name" value="YidC_ALB_C"/>
</dbReference>
<dbReference type="GO" id="GO:0051205">
    <property type="term" value="P:protein insertion into membrane"/>
    <property type="evidence" value="ECO:0007669"/>
    <property type="project" value="TreeGrafter"/>
</dbReference>
<keyword evidence="13" id="KW-1185">Reference proteome</keyword>
<feature type="transmembrane region" description="Helical" evidence="10">
    <location>
        <begin position="85"/>
        <end position="105"/>
    </location>
</feature>
<dbReference type="InterPro" id="IPR001708">
    <property type="entry name" value="YidC/ALB3/OXA1/COX18"/>
</dbReference>
<comment type="subcellular location">
    <subcellularLocation>
        <location evidence="1">Cell membrane</location>
        <topology evidence="1">Multi-pass membrane protein</topology>
    </subcellularLocation>
    <subcellularLocation>
        <location evidence="9">Membrane</location>
        <topology evidence="9">Multi-pass membrane protein</topology>
    </subcellularLocation>
</comment>
<evidence type="ECO:0000256" key="5">
    <source>
        <dbReference type="ARBA" id="ARBA00022927"/>
    </source>
</evidence>
<dbReference type="PANTHER" id="PTHR12428:SF65">
    <property type="entry name" value="CYTOCHROME C OXIDASE ASSEMBLY PROTEIN COX18, MITOCHONDRIAL"/>
    <property type="match status" value="1"/>
</dbReference>
<organism evidence="12 13">
    <name type="scientific">Alkaliphilus serpentinus</name>
    <dbReference type="NCBI Taxonomy" id="1482731"/>
    <lineage>
        <taxon>Bacteria</taxon>
        <taxon>Bacillati</taxon>
        <taxon>Bacillota</taxon>
        <taxon>Clostridia</taxon>
        <taxon>Peptostreptococcales</taxon>
        <taxon>Natronincolaceae</taxon>
        <taxon>Alkaliphilus</taxon>
    </lineage>
</organism>
<evidence type="ECO:0000256" key="10">
    <source>
        <dbReference type="SAM" id="Phobius"/>
    </source>
</evidence>
<comment type="caution">
    <text evidence="12">The sequence shown here is derived from an EMBL/GenBank/DDBJ whole genome shotgun (WGS) entry which is preliminary data.</text>
</comment>
<feature type="transmembrane region" description="Helical" evidence="10">
    <location>
        <begin position="170"/>
        <end position="193"/>
    </location>
</feature>
<dbReference type="PANTHER" id="PTHR12428">
    <property type="entry name" value="OXA1"/>
    <property type="match status" value="1"/>
</dbReference>
<feature type="transmembrane region" description="Helical" evidence="10">
    <location>
        <begin position="125"/>
        <end position="149"/>
    </location>
</feature>
<dbReference type="GO" id="GO:0015031">
    <property type="term" value="P:protein transport"/>
    <property type="evidence" value="ECO:0007669"/>
    <property type="project" value="UniProtKB-KW"/>
</dbReference>
<name>A0A833M720_9FIRM</name>
<dbReference type="OrthoDB" id="9780552at2"/>
<dbReference type="GO" id="GO:0032977">
    <property type="term" value="F:membrane insertase activity"/>
    <property type="evidence" value="ECO:0007669"/>
    <property type="project" value="InterPro"/>
</dbReference>
<keyword evidence="5" id="KW-0653">Protein transport</keyword>
<protein>
    <submittedName>
        <fullName evidence="12">YidC/Oxa1 family membrane protein insertase</fullName>
    </submittedName>
</protein>
<accession>A0A833M720</accession>
<dbReference type="RefSeq" id="WP_151867009.1">
    <property type="nucleotide sequence ID" value="NZ_WBZB01000054.1"/>
</dbReference>
<evidence type="ECO:0000256" key="3">
    <source>
        <dbReference type="ARBA" id="ARBA00022475"/>
    </source>
</evidence>
<dbReference type="NCBIfam" id="TIGR03592">
    <property type="entry name" value="yidC_oxa1_cterm"/>
    <property type="match status" value="1"/>
</dbReference>
<dbReference type="InterPro" id="IPR028055">
    <property type="entry name" value="YidC/Oxa/ALB_C"/>
</dbReference>
<proteinExistence type="inferred from homology"/>
<dbReference type="AlphaFoldDB" id="A0A833M720"/>
<reference evidence="12 13" key="1">
    <citation type="submission" date="2019-10" db="EMBL/GenBank/DDBJ databases">
        <title>Alkaliphilus serpentinus sp. nov. and Alkaliphilus pronyensis sp. nov., two novel anaerobic alkaliphilic species isolated from the serpentinized-hosted hydrothermal field of the Prony Bay (New Caledonia).</title>
        <authorList>
            <person name="Postec A."/>
        </authorList>
    </citation>
    <scope>NUCLEOTIDE SEQUENCE [LARGE SCALE GENOMIC DNA]</scope>
    <source>
        <strain evidence="12 13">LacT</strain>
    </source>
</reference>
<keyword evidence="4 9" id="KW-0812">Transmembrane</keyword>
<dbReference type="Proteomes" id="UP000465601">
    <property type="component" value="Unassembled WGS sequence"/>
</dbReference>
<keyword evidence="3" id="KW-1003">Cell membrane</keyword>
<dbReference type="CDD" id="cd20070">
    <property type="entry name" value="5TM_YidC_Alb3"/>
    <property type="match status" value="1"/>
</dbReference>
<keyword evidence="6 10" id="KW-1133">Transmembrane helix</keyword>
<keyword evidence="8" id="KW-0143">Chaperone</keyword>
<gene>
    <name evidence="12" type="ORF">F8153_14170</name>
</gene>
<evidence type="ECO:0000256" key="7">
    <source>
        <dbReference type="ARBA" id="ARBA00023136"/>
    </source>
</evidence>
<evidence type="ECO:0000256" key="6">
    <source>
        <dbReference type="ARBA" id="ARBA00022989"/>
    </source>
</evidence>
<evidence type="ECO:0000313" key="12">
    <source>
        <dbReference type="EMBL" id="KAB3526246.1"/>
    </source>
</evidence>
<evidence type="ECO:0000256" key="1">
    <source>
        <dbReference type="ARBA" id="ARBA00004651"/>
    </source>
</evidence>
<dbReference type="GO" id="GO:0005886">
    <property type="term" value="C:plasma membrane"/>
    <property type="evidence" value="ECO:0007669"/>
    <property type="project" value="UniProtKB-SubCell"/>
</dbReference>
<dbReference type="EMBL" id="WBZB01000054">
    <property type="protein sequence ID" value="KAB3526246.1"/>
    <property type="molecule type" value="Genomic_DNA"/>
</dbReference>
<evidence type="ECO:0000259" key="11">
    <source>
        <dbReference type="Pfam" id="PF02096"/>
    </source>
</evidence>
<evidence type="ECO:0000256" key="4">
    <source>
        <dbReference type="ARBA" id="ARBA00022692"/>
    </source>
</evidence>
<evidence type="ECO:0000256" key="9">
    <source>
        <dbReference type="RuleBase" id="RU003945"/>
    </source>
</evidence>
<dbReference type="Pfam" id="PF02096">
    <property type="entry name" value="60KD_IMP"/>
    <property type="match status" value="1"/>
</dbReference>
<comment type="similarity">
    <text evidence="9">Belongs to the OXA1/ALB3/YidC family.</text>
</comment>
<evidence type="ECO:0000256" key="2">
    <source>
        <dbReference type="ARBA" id="ARBA00022448"/>
    </source>
</evidence>
<feature type="transmembrane region" description="Helical" evidence="10">
    <location>
        <begin position="20"/>
        <end position="40"/>
    </location>
</feature>